<dbReference type="Gene3D" id="3.40.30.10">
    <property type="entry name" value="Glutaredoxin"/>
    <property type="match status" value="1"/>
</dbReference>
<dbReference type="AlphaFoldDB" id="A0A2T9YPV5"/>
<dbReference type="GO" id="GO:0004602">
    <property type="term" value="F:glutathione peroxidase activity"/>
    <property type="evidence" value="ECO:0007669"/>
    <property type="project" value="TreeGrafter"/>
</dbReference>
<dbReference type="GO" id="GO:0004364">
    <property type="term" value="F:glutathione transferase activity"/>
    <property type="evidence" value="ECO:0007669"/>
    <property type="project" value="TreeGrafter"/>
</dbReference>
<dbReference type="EMBL" id="MBFT01000255">
    <property type="protein sequence ID" value="PVU94390.1"/>
    <property type="molecule type" value="Genomic_DNA"/>
</dbReference>
<name>A0A2T9YPV5_9FUNG</name>
<protein>
    <recommendedName>
        <fullName evidence="3">DSBA-like thioredoxin domain-containing protein</fullName>
    </recommendedName>
</protein>
<evidence type="ECO:0008006" key="3">
    <source>
        <dbReference type="Google" id="ProtNLM"/>
    </source>
</evidence>
<comment type="caution">
    <text evidence="1">The sequence shown here is derived from an EMBL/GenBank/DDBJ whole genome shotgun (WGS) entry which is preliminary data.</text>
</comment>
<dbReference type="PANTHER" id="PTHR42943:SF4">
    <property type="entry name" value="C2H2-TYPE DOMAIN-CONTAINING PROTEIN"/>
    <property type="match status" value="1"/>
</dbReference>
<dbReference type="PANTHER" id="PTHR42943">
    <property type="entry name" value="GLUTATHIONE S-TRANSFERASE KAPPA"/>
    <property type="match status" value="1"/>
</dbReference>
<sequence length="275" mass="31005">MQPKVAVYLDVNFPYSFLSAVRIYQLHNTNVEARKQTLQHPLSSTDITHPSISKVKFELKPIDYFTLVKNGKSSSPSKLEPGRAKYIMLDLTRTLKRLGIEEQFVKLDTSCWPQETSFTNAIASILLDRNTFDNAAKEVIGDYKKENYDSSWRDTQNEFGSTLEDAISSGYIFRVFVTIFIEHKQTTEESVQVEILDKILAKYPTASSGLGGPKTIIELAKKSKVVEEASFRPTQDAMDSGVFGIPTFVDEENNQFWGNDHLVDAAIVACETQKN</sequence>
<evidence type="ECO:0000313" key="2">
    <source>
        <dbReference type="Proteomes" id="UP000245699"/>
    </source>
</evidence>
<evidence type="ECO:0000313" key="1">
    <source>
        <dbReference type="EMBL" id="PVU94390.1"/>
    </source>
</evidence>
<organism evidence="1 2">
    <name type="scientific">Furculomyces boomerangus</name>
    <dbReference type="NCBI Taxonomy" id="61424"/>
    <lineage>
        <taxon>Eukaryota</taxon>
        <taxon>Fungi</taxon>
        <taxon>Fungi incertae sedis</taxon>
        <taxon>Zoopagomycota</taxon>
        <taxon>Kickxellomycotina</taxon>
        <taxon>Harpellomycetes</taxon>
        <taxon>Harpellales</taxon>
        <taxon>Harpellaceae</taxon>
        <taxon>Furculomyces</taxon>
    </lineage>
</organism>
<dbReference type="GO" id="GO:0005777">
    <property type="term" value="C:peroxisome"/>
    <property type="evidence" value="ECO:0007669"/>
    <property type="project" value="TreeGrafter"/>
</dbReference>
<reference evidence="1 2" key="1">
    <citation type="journal article" date="2018" name="MBio">
        <title>Comparative Genomics Reveals the Core Gene Toolbox for the Fungus-Insect Symbiosis.</title>
        <authorList>
            <person name="Wang Y."/>
            <person name="Stata M."/>
            <person name="Wang W."/>
            <person name="Stajich J.E."/>
            <person name="White M.M."/>
            <person name="Moncalvo J.M."/>
        </authorList>
    </citation>
    <scope>NUCLEOTIDE SEQUENCE [LARGE SCALE GENOMIC DNA]</scope>
    <source>
        <strain evidence="1 2">AUS-77-4</strain>
    </source>
</reference>
<proteinExistence type="predicted"/>
<dbReference type="GO" id="GO:0005739">
    <property type="term" value="C:mitochondrion"/>
    <property type="evidence" value="ECO:0007669"/>
    <property type="project" value="TreeGrafter"/>
</dbReference>
<dbReference type="OrthoDB" id="4664297at2759"/>
<dbReference type="GO" id="GO:0006749">
    <property type="term" value="P:glutathione metabolic process"/>
    <property type="evidence" value="ECO:0007669"/>
    <property type="project" value="TreeGrafter"/>
</dbReference>
<keyword evidence="2" id="KW-1185">Reference proteome</keyword>
<accession>A0A2T9YPV5</accession>
<dbReference type="Proteomes" id="UP000245699">
    <property type="component" value="Unassembled WGS sequence"/>
</dbReference>
<dbReference type="InterPro" id="IPR051924">
    <property type="entry name" value="GST_Kappa/NadH"/>
</dbReference>
<gene>
    <name evidence="1" type="ORF">BB559_003020</name>
</gene>
<dbReference type="STRING" id="61424.A0A2T9YPV5"/>